<dbReference type="PROSITE" id="PS50158">
    <property type="entry name" value="ZF_CCHC"/>
    <property type="match status" value="2"/>
</dbReference>
<dbReference type="GO" id="GO:0008270">
    <property type="term" value="F:zinc ion binding"/>
    <property type="evidence" value="ECO:0007669"/>
    <property type="project" value="UniProtKB-KW"/>
</dbReference>
<dbReference type="Gene3D" id="3.40.1440.10">
    <property type="entry name" value="GIY-YIG endonuclease"/>
    <property type="match status" value="1"/>
</dbReference>
<sequence length="201" mass="23104">MPYSDDVERVELQLQNNNKKNSIVYAYECANNTYYVGSTNNFDERSKAHISSNGSQWTKQNEIKRLVYKESGSLEQELIVTLQLMKEVGIDKVRGANFVKLQLSEEEISIIKMMINHLSNSCFKCNQPGHYSKECPNYIKQYQASPRQNTMSKQSVVCYKCKGIGHYANVCPTKFYNENDKYTCYTCKGKGHCSPQCPNKQ</sequence>
<keyword evidence="1" id="KW-0862">Zinc</keyword>
<dbReference type="Gene3D" id="4.10.60.10">
    <property type="entry name" value="Zinc finger, CCHC-type"/>
    <property type="match status" value="2"/>
</dbReference>
<reference evidence="4" key="1">
    <citation type="submission" date="2023-06" db="EMBL/GenBank/DDBJ databases">
        <authorList>
            <person name="Kurt Z."/>
        </authorList>
    </citation>
    <scope>NUCLEOTIDE SEQUENCE</scope>
</reference>
<dbReference type="Pfam" id="PF01541">
    <property type="entry name" value="GIY-YIG"/>
    <property type="match status" value="1"/>
</dbReference>
<organism evidence="4">
    <name type="scientific">Hexamita inflata</name>
    <dbReference type="NCBI Taxonomy" id="28002"/>
    <lineage>
        <taxon>Eukaryota</taxon>
        <taxon>Metamonada</taxon>
        <taxon>Diplomonadida</taxon>
        <taxon>Hexamitidae</taxon>
        <taxon>Hexamitinae</taxon>
        <taxon>Hexamita</taxon>
    </lineage>
</organism>
<evidence type="ECO:0000259" key="2">
    <source>
        <dbReference type="PROSITE" id="PS50158"/>
    </source>
</evidence>
<keyword evidence="6" id="KW-1185">Reference proteome</keyword>
<evidence type="ECO:0000259" key="3">
    <source>
        <dbReference type="PROSITE" id="PS50164"/>
    </source>
</evidence>
<dbReference type="InterPro" id="IPR000305">
    <property type="entry name" value="GIY-YIG_endonuc"/>
</dbReference>
<dbReference type="SUPFAM" id="SSF82771">
    <property type="entry name" value="GIY-YIG endonuclease"/>
    <property type="match status" value="1"/>
</dbReference>
<name>A0AA86V4U1_9EUKA</name>
<feature type="domain" description="GIY-YIG" evidence="3">
    <location>
        <begin position="20"/>
        <end position="121"/>
    </location>
</feature>
<dbReference type="InterPro" id="IPR051714">
    <property type="entry name" value="Znf_CCHC_NABP"/>
</dbReference>
<keyword evidence="1" id="KW-0863">Zinc-finger</keyword>
<gene>
    <name evidence="5" type="ORF">HINF_LOCUS17388</name>
    <name evidence="4" type="ORF">HINF_LOCUS64052</name>
</gene>
<dbReference type="InterPro" id="IPR035901">
    <property type="entry name" value="GIY-YIG_endonuc_sf"/>
</dbReference>
<protein>
    <submittedName>
        <fullName evidence="4">Uncharacterized protein</fullName>
    </submittedName>
</protein>
<evidence type="ECO:0000313" key="6">
    <source>
        <dbReference type="Proteomes" id="UP001642409"/>
    </source>
</evidence>
<dbReference type="SUPFAM" id="SSF57756">
    <property type="entry name" value="Retrovirus zinc finger-like domains"/>
    <property type="match status" value="2"/>
</dbReference>
<dbReference type="SMART" id="SM00343">
    <property type="entry name" value="ZnF_C2HC"/>
    <property type="match status" value="3"/>
</dbReference>
<feature type="domain" description="CCHC-type" evidence="2">
    <location>
        <begin position="122"/>
        <end position="137"/>
    </location>
</feature>
<dbReference type="AlphaFoldDB" id="A0AA86V4U1"/>
<accession>A0AA86V4U1</accession>
<dbReference type="Pfam" id="PF00098">
    <property type="entry name" value="zf-CCHC"/>
    <property type="match status" value="2"/>
</dbReference>
<dbReference type="PANTHER" id="PTHR23002">
    <property type="entry name" value="ZINC FINGER CCHC DOMAIN CONTAINING PROTEIN"/>
    <property type="match status" value="1"/>
</dbReference>
<dbReference type="InterPro" id="IPR001878">
    <property type="entry name" value="Znf_CCHC"/>
</dbReference>
<reference evidence="5 6" key="2">
    <citation type="submission" date="2024-07" db="EMBL/GenBank/DDBJ databases">
        <authorList>
            <person name="Akdeniz Z."/>
        </authorList>
    </citation>
    <scope>NUCLEOTIDE SEQUENCE [LARGE SCALE GENOMIC DNA]</scope>
</reference>
<dbReference type="Proteomes" id="UP001642409">
    <property type="component" value="Unassembled WGS sequence"/>
</dbReference>
<dbReference type="EMBL" id="CATOUU010001173">
    <property type="protein sequence ID" value="CAI9976407.1"/>
    <property type="molecule type" value="Genomic_DNA"/>
</dbReference>
<dbReference type="EMBL" id="CAXDID020000043">
    <property type="protein sequence ID" value="CAL6001326.1"/>
    <property type="molecule type" value="Genomic_DNA"/>
</dbReference>
<dbReference type="GO" id="GO:0003676">
    <property type="term" value="F:nucleic acid binding"/>
    <property type="evidence" value="ECO:0007669"/>
    <property type="project" value="InterPro"/>
</dbReference>
<feature type="domain" description="CCHC-type" evidence="2">
    <location>
        <begin position="158"/>
        <end position="172"/>
    </location>
</feature>
<keyword evidence="1" id="KW-0479">Metal-binding</keyword>
<proteinExistence type="predicted"/>
<evidence type="ECO:0000313" key="4">
    <source>
        <dbReference type="EMBL" id="CAI9976407.1"/>
    </source>
</evidence>
<dbReference type="InterPro" id="IPR036875">
    <property type="entry name" value="Znf_CCHC_sf"/>
</dbReference>
<evidence type="ECO:0000313" key="5">
    <source>
        <dbReference type="EMBL" id="CAL6001326.1"/>
    </source>
</evidence>
<dbReference type="PROSITE" id="PS50164">
    <property type="entry name" value="GIY_YIG"/>
    <property type="match status" value="1"/>
</dbReference>
<evidence type="ECO:0000256" key="1">
    <source>
        <dbReference type="PROSITE-ProRule" id="PRU00047"/>
    </source>
</evidence>
<comment type="caution">
    <text evidence="4">The sequence shown here is derived from an EMBL/GenBank/DDBJ whole genome shotgun (WGS) entry which is preliminary data.</text>
</comment>